<dbReference type="AlphaFoldDB" id="A0A8X6RR12"/>
<protein>
    <submittedName>
        <fullName evidence="1">Transposable element Tcb1 transposase</fullName>
    </submittedName>
</protein>
<keyword evidence="2" id="KW-1185">Reference proteome</keyword>
<organism evidence="1 2">
    <name type="scientific">Trichonephila clavipes</name>
    <name type="common">Golden silk orbweaver</name>
    <name type="synonym">Nephila clavipes</name>
    <dbReference type="NCBI Taxonomy" id="2585209"/>
    <lineage>
        <taxon>Eukaryota</taxon>
        <taxon>Metazoa</taxon>
        <taxon>Ecdysozoa</taxon>
        <taxon>Arthropoda</taxon>
        <taxon>Chelicerata</taxon>
        <taxon>Arachnida</taxon>
        <taxon>Araneae</taxon>
        <taxon>Araneomorphae</taxon>
        <taxon>Entelegynae</taxon>
        <taxon>Araneoidea</taxon>
        <taxon>Nephilidae</taxon>
        <taxon>Trichonephila</taxon>
    </lineage>
</organism>
<dbReference type="InterPro" id="IPR036397">
    <property type="entry name" value="RNaseH_sf"/>
</dbReference>
<reference evidence="1" key="1">
    <citation type="submission" date="2020-08" db="EMBL/GenBank/DDBJ databases">
        <title>Multicomponent nature underlies the extraordinary mechanical properties of spider dragline silk.</title>
        <authorList>
            <person name="Kono N."/>
            <person name="Nakamura H."/>
            <person name="Mori M."/>
            <person name="Yoshida Y."/>
            <person name="Ohtoshi R."/>
            <person name="Malay A.D."/>
            <person name="Moran D.A.P."/>
            <person name="Tomita M."/>
            <person name="Numata K."/>
            <person name="Arakawa K."/>
        </authorList>
    </citation>
    <scope>NUCLEOTIDE SEQUENCE</scope>
</reference>
<gene>
    <name evidence="1" type="primary">NCL1_11961</name>
    <name evidence="1" type="ORF">TNCV_1502881</name>
</gene>
<dbReference type="EMBL" id="BMAU01021203">
    <property type="protein sequence ID" value="GFX98710.1"/>
    <property type="molecule type" value="Genomic_DNA"/>
</dbReference>
<dbReference type="GO" id="GO:0003676">
    <property type="term" value="F:nucleic acid binding"/>
    <property type="evidence" value="ECO:0007669"/>
    <property type="project" value="InterPro"/>
</dbReference>
<comment type="caution">
    <text evidence="1">The sequence shown here is derived from an EMBL/GenBank/DDBJ whole genome shotgun (WGS) entry which is preliminary data.</text>
</comment>
<accession>A0A8X6RR12</accession>
<evidence type="ECO:0000313" key="1">
    <source>
        <dbReference type="EMBL" id="GFX98710.1"/>
    </source>
</evidence>
<proteinExistence type="predicted"/>
<dbReference type="Proteomes" id="UP000887159">
    <property type="component" value="Unassembled WGS sequence"/>
</dbReference>
<evidence type="ECO:0000313" key="2">
    <source>
        <dbReference type="Proteomes" id="UP000887159"/>
    </source>
</evidence>
<dbReference type="Gene3D" id="3.30.420.10">
    <property type="entry name" value="Ribonuclease H-like superfamily/Ribonuclease H"/>
    <property type="match status" value="1"/>
</dbReference>
<sequence length="164" mass="18795">MRKVTLVRDDRHLLRMAVNDRTASSRQLTAYWSTDTGCTTQYHTGAYIKVSVKYTSQGREGLQHKHPCFTRDSNPAPTAPQSASLYRMGGGVMPAYSPDMSPIEHVWDLVGRRLSRDPRPAASKDELLLRIQAIWNSLPQADIQNLFDSSYSSTYYRAWWLHQY</sequence>
<name>A0A8X6RR12_TRICX</name>